<feature type="transmembrane region" description="Helical" evidence="6">
    <location>
        <begin position="108"/>
        <end position="131"/>
    </location>
</feature>
<dbReference type="RefSeq" id="WP_156266192.1">
    <property type="nucleotide sequence ID" value="NZ_WOGU01000001.1"/>
</dbReference>
<dbReference type="Pfam" id="PF06305">
    <property type="entry name" value="LapA_dom"/>
    <property type="match status" value="1"/>
</dbReference>
<keyword evidence="4 6" id="KW-0472">Membrane</keyword>
<organism evidence="8 9">
    <name type="scientific">Kocuria sediminis</name>
    <dbReference type="NCBI Taxonomy" id="1038857"/>
    <lineage>
        <taxon>Bacteria</taxon>
        <taxon>Bacillati</taxon>
        <taxon>Actinomycetota</taxon>
        <taxon>Actinomycetes</taxon>
        <taxon>Micrococcales</taxon>
        <taxon>Micrococcaceae</taxon>
        <taxon>Kocuria</taxon>
    </lineage>
</organism>
<feature type="compositionally biased region" description="Pro residues" evidence="5">
    <location>
        <begin position="1"/>
        <end position="17"/>
    </location>
</feature>
<evidence type="ECO:0000256" key="2">
    <source>
        <dbReference type="ARBA" id="ARBA00022692"/>
    </source>
</evidence>
<feature type="domain" description="Lipopolysaccharide assembly protein A" evidence="7">
    <location>
        <begin position="89"/>
        <end position="149"/>
    </location>
</feature>
<protein>
    <submittedName>
        <fullName evidence="8">DUF1049 domain-containing protein</fullName>
    </submittedName>
</protein>
<name>A0A6N8GH62_9MICC</name>
<feature type="transmembrane region" description="Helical" evidence="6">
    <location>
        <begin position="67"/>
        <end position="88"/>
    </location>
</feature>
<reference evidence="8 9" key="1">
    <citation type="submission" date="2019-12" db="EMBL/GenBank/DDBJ databases">
        <authorList>
            <person name="Shi Y."/>
        </authorList>
    </citation>
    <scope>NUCLEOTIDE SEQUENCE [LARGE SCALE GENOMIC DNA]</scope>
    <source>
        <strain evidence="8 9">JCM 17929</strain>
    </source>
</reference>
<evidence type="ECO:0000256" key="1">
    <source>
        <dbReference type="ARBA" id="ARBA00022475"/>
    </source>
</evidence>
<evidence type="ECO:0000313" key="9">
    <source>
        <dbReference type="Proteomes" id="UP000436989"/>
    </source>
</evidence>
<dbReference type="Proteomes" id="UP000436989">
    <property type="component" value="Unassembled WGS sequence"/>
</dbReference>
<feature type="region of interest" description="Disordered" evidence="5">
    <location>
        <begin position="1"/>
        <end position="62"/>
    </location>
</feature>
<dbReference type="AlphaFoldDB" id="A0A6N8GH62"/>
<proteinExistence type="predicted"/>
<gene>
    <name evidence="8" type="ORF">GMA12_00315</name>
</gene>
<dbReference type="InterPro" id="IPR010445">
    <property type="entry name" value="LapA_dom"/>
</dbReference>
<comment type="caution">
    <text evidence="8">The sequence shown here is derived from an EMBL/GenBank/DDBJ whole genome shotgun (WGS) entry which is preliminary data.</text>
</comment>
<dbReference type="GO" id="GO:0005886">
    <property type="term" value="C:plasma membrane"/>
    <property type="evidence" value="ECO:0007669"/>
    <property type="project" value="InterPro"/>
</dbReference>
<evidence type="ECO:0000256" key="6">
    <source>
        <dbReference type="SAM" id="Phobius"/>
    </source>
</evidence>
<evidence type="ECO:0000256" key="5">
    <source>
        <dbReference type="SAM" id="MobiDB-lite"/>
    </source>
</evidence>
<evidence type="ECO:0000259" key="7">
    <source>
        <dbReference type="Pfam" id="PF06305"/>
    </source>
</evidence>
<accession>A0A6N8GH62</accession>
<keyword evidence="1" id="KW-1003">Cell membrane</keyword>
<feature type="compositionally biased region" description="Pro residues" evidence="5">
    <location>
        <begin position="28"/>
        <end position="38"/>
    </location>
</feature>
<keyword evidence="9" id="KW-1185">Reference proteome</keyword>
<evidence type="ECO:0000313" key="8">
    <source>
        <dbReference type="EMBL" id="MUN61610.1"/>
    </source>
</evidence>
<keyword evidence="3 6" id="KW-1133">Transmembrane helix</keyword>
<dbReference type="EMBL" id="WOGU01000001">
    <property type="protein sequence ID" value="MUN61610.1"/>
    <property type="molecule type" value="Genomic_DNA"/>
</dbReference>
<evidence type="ECO:0000256" key="4">
    <source>
        <dbReference type="ARBA" id="ARBA00023136"/>
    </source>
</evidence>
<keyword evidence="2 6" id="KW-0812">Transmembrane</keyword>
<sequence>MAPTPESPDAPRPGLPPEDPRPAGTTPSPTPSAAPGPAPTAAERAPGPPPVRTDPALDEQQKRGVSGAMWTALLLGLLILVLLLVFILQNNVATDFRFLGWEFALPLGIAMLFAAVAGALVMGLVGSVRLFRLNHRVRKLEKERADIKRALR</sequence>
<evidence type="ECO:0000256" key="3">
    <source>
        <dbReference type="ARBA" id="ARBA00022989"/>
    </source>
</evidence>